<dbReference type="Proteomes" id="UP000530424">
    <property type="component" value="Unassembled WGS sequence"/>
</dbReference>
<evidence type="ECO:0000313" key="2">
    <source>
        <dbReference type="Proteomes" id="UP000530424"/>
    </source>
</evidence>
<dbReference type="AlphaFoldDB" id="A0A853C601"/>
<sequence length="134" mass="14507">MAQQKYTDQQMLDALRTAADGLETPLSAKAYDALRPAGAPSGLTINKRFGGWNASLQAAGLPTNQASGHKAHRSDADLASWVARYLADPETTGSYGGYATWSKNHPDAPSAHTIRYRFRTWSAAVEVATRTEVR</sequence>
<gene>
    <name evidence="1" type="ORF">HNR19_003144</name>
</gene>
<dbReference type="RefSeq" id="WP_179668814.1">
    <property type="nucleotide sequence ID" value="NZ_JACCFP010000001.1"/>
</dbReference>
<dbReference type="InterPro" id="IPR041025">
    <property type="entry name" value="HNH_repeat"/>
</dbReference>
<keyword evidence="2" id="KW-1185">Reference proteome</keyword>
<name>A0A853C601_9ACTN</name>
<comment type="caution">
    <text evidence="1">The sequence shown here is derived from an EMBL/GenBank/DDBJ whole genome shotgun (WGS) entry which is preliminary data.</text>
</comment>
<dbReference type="Pfam" id="PF18780">
    <property type="entry name" value="HNH_repeat"/>
    <property type="match status" value="1"/>
</dbReference>
<reference evidence="1 2" key="1">
    <citation type="submission" date="2020-07" db="EMBL/GenBank/DDBJ databases">
        <title>Sequencing the genomes of 1000 actinobacteria strains.</title>
        <authorList>
            <person name="Klenk H.-P."/>
        </authorList>
    </citation>
    <scope>NUCLEOTIDE SEQUENCE [LARGE SCALE GENOMIC DNA]</scope>
    <source>
        <strain evidence="1 2">DSM 103833</strain>
    </source>
</reference>
<evidence type="ECO:0000313" key="1">
    <source>
        <dbReference type="EMBL" id="NYJ02446.1"/>
    </source>
</evidence>
<organism evidence="1 2">
    <name type="scientific">Nocardioides thalensis</name>
    <dbReference type="NCBI Taxonomy" id="1914755"/>
    <lineage>
        <taxon>Bacteria</taxon>
        <taxon>Bacillati</taxon>
        <taxon>Actinomycetota</taxon>
        <taxon>Actinomycetes</taxon>
        <taxon>Propionibacteriales</taxon>
        <taxon>Nocardioidaceae</taxon>
        <taxon>Nocardioides</taxon>
    </lineage>
</organism>
<protein>
    <submittedName>
        <fullName evidence="1">Uncharacterized protein</fullName>
    </submittedName>
</protein>
<dbReference type="EMBL" id="JACCFP010000001">
    <property type="protein sequence ID" value="NYJ02446.1"/>
    <property type="molecule type" value="Genomic_DNA"/>
</dbReference>
<accession>A0A853C601</accession>
<proteinExistence type="predicted"/>